<keyword evidence="1" id="KW-0472">Membrane</keyword>
<keyword evidence="1" id="KW-1133">Transmembrane helix</keyword>
<dbReference type="OrthoDB" id="5515090at2"/>
<dbReference type="AlphaFoldDB" id="A0A0S3QUS5"/>
<keyword evidence="1" id="KW-0812">Transmembrane</keyword>
<dbReference type="KEGG" id="ttk:TST_1286"/>
<gene>
    <name evidence="2" type="primary">pilX</name>
    <name evidence="2" type="ORF">TST_1286</name>
</gene>
<proteinExistence type="predicted"/>
<name>A0A0S3QUS5_THET7</name>
<feature type="transmembrane region" description="Helical" evidence="1">
    <location>
        <begin position="7"/>
        <end position="28"/>
    </location>
</feature>
<sequence>MKRTEHGVMLITTLIIAVIGLIMIAIILQLTRTGSFISGSVARYTSALEAARGGAQKVAEEIYVRYRNDFSTAGTELLACKAAYETKDWASKCSCSSNCTAHSTISDIINLSDWSYTLGDYKIYAKIINTKTAYSTSSSSTKDLRLYTIDVVALREHPQEKAWLTILYLIKLEE</sequence>
<evidence type="ECO:0000313" key="3">
    <source>
        <dbReference type="Proteomes" id="UP000063234"/>
    </source>
</evidence>
<organism evidence="2 3">
    <name type="scientific">Thermosulfidibacter takaii (strain DSM 17441 / JCM 13301 / NBRC 103674 / ABI70S6)</name>
    <dbReference type="NCBI Taxonomy" id="1298851"/>
    <lineage>
        <taxon>Bacteria</taxon>
        <taxon>Pseudomonadati</taxon>
        <taxon>Thermosulfidibacterota</taxon>
        <taxon>Thermosulfidibacteria</taxon>
        <taxon>Thermosulfidibacterales</taxon>
        <taxon>Thermosulfidibacteraceae</taxon>
    </lineage>
</organism>
<dbReference type="STRING" id="1298851.TST_1286"/>
<dbReference type="EMBL" id="AP013035">
    <property type="protein sequence ID" value="BAT72073.1"/>
    <property type="molecule type" value="Genomic_DNA"/>
</dbReference>
<accession>A0A0S3QUS5</accession>
<reference evidence="3" key="1">
    <citation type="journal article" date="2018" name="Science">
        <title>A primordial and reversible TCA cycle in a facultatively chemolithoautotrophic thermophile.</title>
        <authorList>
            <person name="Nunoura T."/>
            <person name="Chikaraishi Y."/>
            <person name="Izaki R."/>
            <person name="Suwa T."/>
            <person name="Sato T."/>
            <person name="Harada T."/>
            <person name="Mori K."/>
            <person name="Kato Y."/>
            <person name="Miyazaki M."/>
            <person name="Shimamura S."/>
            <person name="Yanagawa K."/>
            <person name="Shuto A."/>
            <person name="Ohkouchi N."/>
            <person name="Fujita N."/>
            <person name="Takaki Y."/>
            <person name="Atomi H."/>
            <person name="Takai K."/>
        </authorList>
    </citation>
    <scope>NUCLEOTIDE SEQUENCE [LARGE SCALE GENOMIC DNA]</scope>
    <source>
        <strain evidence="3">DSM 17441 / JCM 13301 / NBRC 103674 / ABI70S6</strain>
    </source>
</reference>
<evidence type="ECO:0000313" key="2">
    <source>
        <dbReference type="EMBL" id="BAT72073.1"/>
    </source>
</evidence>
<dbReference type="Proteomes" id="UP000063234">
    <property type="component" value="Chromosome"/>
</dbReference>
<evidence type="ECO:0000256" key="1">
    <source>
        <dbReference type="SAM" id="Phobius"/>
    </source>
</evidence>
<keyword evidence="3" id="KW-1185">Reference proteome</keyword>
<protein>
    <submittedName>
        <fullName evidence="2">Type IV pilus assembly protein PilX</fullName>
    </submittedName>
</protein>
<dbReference type="RefSeq" id="WP_068550066.1">
    <property type="nucleotide sequence ID" value="NZ_AP013035.1"/>
</dbReference>